<protein>
    <recommendedName>
        <fullName evidence="3">Sugar-binding protein</fullName>
    </recommendedName>
</protein>
<keyword evidence="2" id="KW-1185">Reference proteome</keyword>
<proteinExistence type="predicted"/>
<name>A0ABP9MJR5_9FLAO</name>
<evidence type="ECO:0000313" key="2">
    <source>
        <dbReference type="Proteomes" id="UP001500353"/>
    </source>
</evidence>
<dbReference type="EMBL" id="BAABHX010000005">
    <property type="protein sequence ID" value="GAA5097538.1"/>
    <property type="molecule type" value="Genomic_DNA"/>
</dbReference>
<evidence type="ECO:0000313" key="1">
    <source>
        <dbReference type="EMBL" id="GAA5097538.1"/>
    </source>
</evidence>
<dbReference type="Gene3D" id="2.180.10.10">
    <property type="entry name" value="RHS repeat-associated core"/>
    <property type="match status" value="1"/>
</dbReference>
<accession>A0ABP9MJR5</accession>
<sequence length="1075" mass="120933">MASYGNQPLNEYKGMAQISIPITGVKEKNIFNNIELKYSKLGVKVNDIPNNVGVSWLLEMGGVITRTIYDLPDEMQLPSKRLIFDNLYGVNTLTQSPNGSANATLLNTYVKDVTLDNEVDIFNISVSGLSGSFYLDKDLNPVLLSDTHQFKIETVGNFKTTHSFILTTNEGIKYYFGGSNAMERTFVRDTPEFGGFTSFYLTKIQNIQGNEINFEYKDIGAKITHISETEWKVIRTQVYQDCGSETPLGSSKTHSDFVLKIYDSKVLTFIRGEQTTIKINYDSIDIDKLSSIEIFNRDKKYREFDFNYLNAAPTVKRFFLSSIKIYNFVNDNKIFDNEYSFEYNDPLAIPARMTHSTDLYGYYNGTGSSTSLPNLNLLIGDGTGTSFPDVVGLADRRSDFNYAVKGTLKSITYPTKGKTFFEYEGLGQKTIVYDSKSGQLDADEVPANTETFSFLNGSEVMDDKINVKLFVSQHVVSGPPANVTANFKILDATTNEILIEKNIILPKPTFGQDGPSQNTITFDFATEKSRHYKIVMKLLRTNYHDIGDYEVVYKNRYEEVNNVGLRLKKSYDFDGANTTNIKRLYYTSFDNINKPDLLPDNLYTVGGYTTYLYSIKACNNSDGSVSFAPKAIQQTILSSQSSNDYFDTATSFPIVTVSYGGDNFEKGGEEKRFIDGVFDRTDSFYSPPPTSGTAFFGDSSDLSLLTGSAVKDFNRSVLYEDYNGKLIENRVFSNLINGKAYMKQKIVFNYDFIESKTIYNLMGTSIYQQFFYSSGEDPNNLITNLALFSLPRKSYSTPLNNKIETIYFEDIQVDVEDDSSYKKLTTTTNYFYNNSYKQLSKQITVTPENSIKETIYSYAAEKNNQLMISKNMIGIPLETTTTQTIGTVTKTLGRSEIIYPTSLPTSQSGNLVVPLSVQSYNLENNTPTTDLTYDKYDSKGNLQQYTTKDGVSTTIIWGYNQTQPIAKIGGAKLSDIQQSLIDSIVSASDTDASATASNDESAFLALMDSFRKDSSLSNYQITTYTYDPLIGVRSITPPSGIREVYIYDSANRLKEIRENNQTGNILKEFKYNYKN</sequence>
<evidence type="ECO:0008006" key="3">
    <source>
        <dbReference type="Google" id="ProtNLM"/>
    </source>
</evidence>
<reference evidence="2" key="1">
    <citation type="journal article" date="2019" name="Int. J. Syst. Evol. Microbiol.">
        <title>The Global Catalogue of Microorganisms (GCM) 10K type strain sequencing project: providing services to taxonomists for standard genome sequencing and annotation.</title>
        <authorList>
            <consortium name="The Broad Institute Genomics Platform"/>
            <consortium name="The Broad Institute Genome Sequencing Center for Infectious Disease"/>
            <person name="Wu L."/>
            <person name="Ma J."/>
        </authorList>
    </citation>
    <scope>NUCLEOTIDE SEQUENCE [LARGE SCALE GENOMIC DNA]</scope>
    <source>
        <strain evidence="2">JCM 18019</strain>
    </source>
</reference>
<gene>
    <name evidence="1" type="ORF">GCM10023210_32740</name>
</gene>
<dbReference type="Proteomes" id="UP001500353">
    <property type="component" value="Unassembled WGS sequence"/>
</dbReference>
<organism evidence="1 2">
    <name type="scientific">Chryseobacterium ginsengisoli</name>
    <dbReference type="NCBI Taxonomy" id="363853"/>
    <lineage>
        <taxon>Bacteria</taxon>
        <taxon>Pseudomonadati</taxon>
        <taxon>Bacteroidota</taxon>
        <taxon>Flavobacteriia</taxon>
        <taxon>Flavobacteriales</taxon>
        <taxon>Weeksellaceae</taxon>
        <taxon>Chryseobacterium group</taxon>
        <taxon>Chryseobacterium</taxon>
    </lineage>
</organism>
<comment type="caution">
    <text evidence="1">The sequence shown here is derived from an EMBL/GenBank/DDBJ whole genome shotgun (WGS) entry which is preliminary data.</text>
</comment>